<dbReference type="InterPro" id="IPR003736">
    <property type="entry name" value="PAAI_dom"/>
</dbReference>
<reference evidence="10" key="1">
    <citation type="journal article" date="2019" name="Int. J. Syst. Evol. Microbiol.">
        <title>The Global Catalogue of Microorganisms (GCM) 10K type strain sequencing project: providing services to taxonomists for standard genome sequencing and annotation.</title>
        <authorList>
            <consortium name="The Broad Institute Genomics Platform"/>
            <consortium name="The Broad Institute Genome Sequencing Center for Infectious Disease"/>
            <person name="Wu L."/>
            <person name="Ma J."/>
        </authorList>
    </citation>
    <scope>NUCLEOTIDE SEQUENCE [LARGE SCALE GENOMIC DNA]</scope>
    <source>
        <strain evidence="10">JCM 11650</strain>
    </source>
</reference>
<comment type="similarity">
    <text evidence="4">Belongs to the YigI thioesterase family.</text>
</comment>
<name>A0ABV9GYV6_9BURK</name>
<dbReference type="PANTHER" id="PTHR43240">
    <property type="entry name" value="1,4-DIHYDROXY-2-NAPHTHOYL-COA THIOESTERASE 1"/>
    <property type="match status" value="1"/>
</dbReference>
<dbReference type="RefSeq" id="WP_377725075.1">
    <property type="nucleotide sequence ID" value="NZ_JBHSEW010000005.1"/>
</dbReference>
<dbReference type="InterPro" id="IPR006683">
    <property type="entry name" value="Thioestr_dom"/>
</dbReference>
<evidence type="ECO:0000256" key="5">
    <source>
        <dbReference type="ARBA" id="ARBA00038894"/>
    </source>
</evidence>
<sequence length="149" mass="15626">MDSLDTAAAQRIHDSFAKQGAMATLGARLTHLSRGQAHVCFDWAPALTQQHGFIHAGMMATVLDSACGYAGLSVMPLDAGVLSIEFKINLLAPAKGQSFRCEGVVLKPGRTIVVTEGRAYAIDGGQEKLVATMNCTLMAIQGRPGIAAV</sequence>
<accession>A0ABV9GYV6</accession>
<dbReference type="Pfam" id="PF03061">
    <property type="entry name" value="4HBT"/>
    <property type="match status" value="1"/>
</dbReference>
<dbReference type="PANTHER" id="PTHR43240:SF20">
    <property type="entry name" value="MEDIUM_LONG-CHAIN ACYL-COA THIOESTERASE YIGI"/>
    <property type="match status" value="1"/>
</dbReference>
<feature type="domain" description="Thioesterase" evidence="8">
    <location>
        <begin position="51"/>
        <end position="126"/>
    </location>
</feature>
<evidence type="ECO:0000313" key="10">
    <source>
        <dbReference type="Proteomes" id="UP001595967"/>
    </source>
</evidence>
<comment type="catalytic activity">
    <reaction evidence="3">
        <text>a long-chain fatty acyl-CoA + H2O = a long-chain fatty acid + CoA + H(+)</text>
        <dbReference type="Rhea" id="RHEA:67680"/>
        <dbReference type="ChEBI" id="CHEBI:15377"/>
        <dbReference type="ChEBI" id="CHEBI:15378"/>
        <dbReference type="ChEBI" id="CHEBI:57287"/>
        <dbReference type="ChEBI" id="CHEBI:57560"/>
        <dbReference type="ChEBI" id="CHEBI:83139"/>
    </reaction>
</comment>
<comment type="caution">
    <text evidence="9">The sequence shown here is derived from an EMBL/GenBank/DDBJ whole genome shotgun (WGS) entry which is preliminary data.</text>
</comment>
<dbReference type="NCBIfam" id="TIGR00369">
    <property type="entry name" value="unchar_dom_1"/>
    <property type="match status" value="1"/>
</dbReference>
<evidence type="ECO:0000256" key="3">
    <source>
        <dbReference type="ARBA" id="ARBA00036002"/>
    </source>
</evidence>
<evidence type="ECO:0000256" key="7">
    <source>
        <dbReference type="ARBA" id="ARBA00048062"/>
    </source>
</evidence>
<dbReference type="Gene3D" id="3.10.129.10">
    <property type="entry name" value="Hotdog Thioesterase"/>
    <property type="match status" value="1"/>
</dbReference>
<dbReference type="InterPro" id="IPR029069">
    <property type="entry name" value="HotDog_dom_sf"/>
</dbReference>
<organism evidence="9 10">
    <name type="scientific">Comamonas nitrativorans</name>
    <dbReference type="NCBI Taxonomy" id="108437"/>
    <lineage>
        <taxon>Bacteria</taxon>
        <taxon>Pseudomonadati</taxon>
        <taxon>Pseudomonadota</taxon>
        <taxon>Betaproteobacteria</taxon>
        <taxon>Burkholderiales</taxon>
        <taxon>Comamonadaceae</taxon>
        <taxon>Comamonas</taxon>
    </lineage>
</organism>
<comment type="catalytic activity">
    <reaction evidence="2">
        <text>a fatty acyl-CoA + H2O = a fatty acid + CoA + H(+)</text>
        <dbReference type="Rhea" id="RHEA:16781"/>
        <dbReference type="ChEBI" id="CHEBI:15377"/>
        <dbReference type="ChEBI" id="CHEBI:15378"/>
        <dbReference type="ChEBI" id="CHEBI:28868"/>
        <dbReference type="ChEBI" id="CHEBI:57287"/>
        <dbReference type="ChEBI" id="CHEBI:77636"/>
        <dbReference type="EC" id="3.1.2.20"/>
    </reaction>
</comment>
<dbReference type="EMBL" id="JBHSEW010000005">
    <property type="protein sequence ID" value="MFC4621910.1"/>
    <property type="molecule type" value="Genomic_DNA"/>
</dbReference>
<evidence type="ECO:0000259" key="8">
    <source>
        <dbReference type="Pfam" id="PF03061"/>
    </source>
</evidence>
<evidence type="ECO:0000313" key="9">
    <source>
        <dbReference type="EMBL" id="MFC4621910.1"/>
    </source>
</evidence>
<evidence type="ECO:0000256" key="1">
    <source>
        <dbReference type="ARBA" id="ARBA00022801"/>
    </source>
</evidence>
<keyword evidence="10" id="KW-1185">Reference proteome</keyword>
<dbReference type="EC" id="3.1.2.20" evidence="5"/>
<gene>
    <name evidence="9" type="ORF">ACFO3A_06725</name>
</gene>
<evidence type="ECO:0000256" key="4">
    <source>
        <dbReference type="ARBA" id="ARBA00038381"/>
    </source>
</evidence>
<protein>
    <recommendedName>
        <fullName evidence="6">Medium/long-chain acyl-CoA thioesterase YigI</fullName>
        <ecNumber evidence="5">3.1.2.20</ecNumber>
    </recommendedName>
</protein>
<proteinExistence type="inferred from homology"/>
<dbReference type="CDD" id="cd03443">
    <property type="entry name" value="PaaI_thioesterase"/>
    <property type="match status" value="1"/>
</dbReference>
<dbReference type="GO" id="GO:0016787">
    <property type="term" value="F:hydrolase activity"/>
    <property type="evidence" value="ECO:0007669"/>
    <property type="project" value="UniProtKB-KW"/>
</dbReference>
<comment type="catalytic activity">
    <reaction evidence="7">
        <text>a medium-chain fatty acyl-CoA + H2O = a medium-chain fatty acid + CoA + H(+)</text>
        <dbReference type="Rhea" id="RHEA:68184"/>
        <dbReference type="ChEBI" id="CHEBI:15377"/>
        <dbReference type="ChEBI" id="CHEBI:15378"/>
        <dbReference type="ChEBI" id="CHEBI:57287"/>
        <dbReference type="ChEBI" id="CHEBI:59558"/>
        <dbReference type="ChEBI" id="CHEBI:90546"/>
    </reaction>
</comment>
<keyword evidence="1 9" id="KW-0378">Hydrolase</keyword>
<dbReference type="SUPFAM" id="SSF54637">
    <property type="entry name" value="Thioesterase/thiol ester dehydrase-isomerase"/>
    <property type="match status" value="1"/>
</dbReference>
<dbReference type="Proteomes" id="UP001595967">
    <property type="component" value="Unassembled WGS sequence"/>
</dbReference>
<evidence type="ECO:0000256" key="2">
    <source>
        <dbReference type="ARBA" id="ARBA00035880"/>
    </source>
</evidence>
<evidence type="ECO:0000256" key="6">
    <source>
        <dbReference type="ARBA" id="ARBA00040062"/>
    </source>
</evidence>